<evidence type="ECO:0000256" key="2">
    <source>
        <dbReference type="SAM" id="Phobius"/>
    </source>
</evidence>
<dbReference type="EMBL" id="KV722456">
    <property type="protein sequence ID" value="OCH88318.1"/>
    <property type="molecule type" value="Genomic_DNA"/>
</dbReference>
<proteinExistence type="predicted"/>
<evidence type="ECO:0000313" key="4">
    <source>
        <dbReference type="Proteomes" id="UP000250043"/>
    </source>
</evidence>
<sequence>MDRASRKEDVERAYNIQARAAVYGAARWGAVGFGLAVLGHYTWPAFRRQTLAFKGFLVSTITIFGLVLTAESALLTYEAARRQEESVLRRQARIDLARQGLVATEPAIARWKAEQQRRQSEASQDPPAEPLSGG</sequence>
<accession>A0A8E2DMQ5</accession>
<dbReference type="AlphaFoldDB" id="A0A8E2DMQ5"/>
<evidence type="ECO:0000313" key="3">
    <source>
        <dbReference type="EMBL" id="OCH88318.1"/>
    </source>
</evidence>
<dbReference type="Proteomes" id="UP000250043">
    <property type="component" value="Unassembled WGS sequence"/>
</dbReference>
<keyword evidence="2" id="KW-0472">Membrane</keyword>
<keyword evidence="2" id="KW-0812">Transmembrane</keyword>
<evidence type="ECO:0000256" key="1">
    <source>
        <dbReference type="SAM" id="MobiDB-lite"/>
    </source>
</evidence>
<keyword evidence="4" id="KW-1185">Reference proteome</keyword>
<feature type="transmembrane region" description="Helical" evidence="2">
    <location>
        <begin position="55"/>
        <end position="80"/>
    </location>
</feature>
<reference evidence="3 4" key="1">
    <citation type="submission" date="2016-07" db="EMBL/GenBank/DDBJ databases">
        <title>Draft genome of the white-rot fungus Obba rivulosa 3A-2.</title>
        <authorList>
            <consortium name="DOE Joint Genome Institute"/>
            <person name="Miettinen O."/>
            <person name="Riley R."/>
            <person name="Acob R."/>
            <person name="Barry K."/>
            <person name="Cullen D."/>
            <person name="De Vries R."/>
            <person name="Hainaut M."/>
            <person name="Hatakka A."/>
            <person name="Henrissat B."/>
            <person name="Hilden K."/>
            <person name="Kuo R."/>
            <person name="Labutti K."/>
            <person name="Lipzen A."/>
            <person name="Makela M.R."/>
            <person name="Sandor L."/>
            <person name="Spatafora J.W."/>
            <person name="Grigoriev I.V."/>
            <person name="Hibbett D.S."/>
        </authorList>
    </citation>
    <scope>NUCLEOTIDE SEQUENCE [LARGE SCALE GENOMIC DNA]</scope>
    <source>
        <strain evidence="3 4">3A-2</strain>
    </source>
</reference>
<dbReference type="OrthoDB" id="3356019at2759"/>
<keyword evidence="2" id="KW-1133">Transmembrane helix</keyword>
<organism evidence="3 4">
    <name type="scientific">Obba rivulosa</name>
    <dbReference type="NCBI Taxonomy" id="1052685"/>
    <lineage>
        <taxon>Eukaryota</taxon>
        <taxon>Fungi</taxon>
        <taxon>Dikarya</taxon>
        <taxon>Basidiomycota</taxon>
        <taxon>Agaricomycotina</taxon>
        <taxon>Agaricomycetes</taxon>
        <taxon>Polyporales</taxon>
        <taxon>Gelatoporiaceae</taxon>
        <taxon>Obba</taxon>
    </lineage>
</organism>
<feature type="region of interest" description="Disordered" evidence="1">
    <location>
        <begin position="113"/>
        <end position="134"/>
    </location>
</feature>
<protein>
    <submittedName>
        <fullName evidence="3">Uncharacterized protein</fullName>
    </submittedName>
</protein>
<gene>
    <name evidence="3" type="ORF">OBBRIDRAFT_795370</name>
</gene>
<feature type="transmembrane region" description="Helical" evidence="2">
    <location>
        <begin position="21"/>
        <end position="43"/>
    </location>
</feature>
<name>A0A8E2DMQ5_9APHY</name>